<protein>
    <submittedName>
        <fullName evidence="1">Uncharacterized protein</fullName>
    </submittedName>
</protein>
<dbReference type="AlphaFoldDB" id="A0A1X7VB38"/>
<name>A0A1X7VB38_AMPQE</name>
<dbReference type="EnsemblMetazoa" id="Aqu2.1.36959_001">
    <property type="protein sequence ID" value="Aqu2.1.36959_001"/>
    <property type="gene ID" value="Aqu2.1.36959"/>
</dbReference>
<dbReference type="InParanoid" id="A0A1X7VB38"/>
<dbReference type="OrthoDB" id="5948939at2759"/>
<organism evidence="1">
    <name type="scientific">Amphimedon queenslandica</name>
    <name type="common">Sponge</name>
    <dbReference type="NCBI Taxonomy" id="400682"/>
    <lineage>
        <taxon>Eukaryota</taxon>
        <taxon>Metazoa</taxon>
        <taxon>Porifera</taxon>
        <taxon>Demospongiae</taxon>
        <taxon>Heteroscleromorpha</taxon>
        <taxon>Haplosclerida</taxon>
        <taxon>Niphatidae</taxon>
        <taxon>Amphimedon</taxon>
    </lineage>
</organism>
<sequence>LEQCYNHHESLIGPPKENCLKCGKAIPIAELKSHISMCENSLNLGCSSEFSVLTSREFLKMVCILILLR</sequence>
<reference evidence="1" key="1">
    <citation type="submission" date="2017-05" db="UniProtKB">
        <authorList>
            <consortium name="EnsemblMetazoa"/>
        </authorList>
    </citation>
    <scope>IDENTIFICATION</scope>
</reference>
<accession>A0A1X7VB38</accession>
<evidence type="ECO:0000313" key="1">
    <source>
        <dbReference type="EnsemblMetazoa" id="Aqu2.1.36959_001"/>
    </source>
</evidence>
<proteinExistence type="predicted"/>